<reference evidence="1" key="1">
    <citation type="submission" date="2014-09" db="EMBL/GenBank/DDBJ databases">
        <authorList>
            <person name="Magalhaes I.L.F."/>
            <person name="Oliveira U."/>
            <person name="Santos F.R."/>
            <person name="Vidigal T.H.D.A."/>
            <person name="Brescovit A.D."/>
            <person name="Santos A.J."/>
        </authorList>
    </citation>
    <scope>NUCLEOTIDE SEQUENCE</scope>
    <source>
        <tissue evidence="1">Shoot tissue taken approximately 20 cm above the soil surface</tissue>
    </source>
</reference>
<organism evidence="1">
    <name type="scientific">Arundo donax</name>
    <name type="common">Giant reed</name>
    <name type="synonym">Donax arundinaceus</name>
    <dbReference type="NCBI Taxonomy" id="35708"/>
    <lineage>
        <taxon>Eukaryota</taxon>
        <taxon>Viridiplantae</taxon>
        <taxon>Streptophyta</taxon>
        <taxon>Embryophyta</taxon>
        <taxon>Tracheophyta</taxon>
        <taxon>Spermatophyta</taxon>
        <taxon>Magnoliopsida</taxon>
        <taxon>Liliopsida</taxon>
        <taxon>Poales</taxon>
        <taxon>Poaceae</taxon>
        <taxon>PACMAD clade</taxon>
        <taxon>Arundinoideae</taxon>
        <taxon>Arundineae</taxon>
        <taxon>Arundo</taxon>
    </lineage>
</organism>
<name>A0A0A8XRW3_ARUDO</name>
<dbReference type="EMBL" id="GBRH01281231">
    <property type="protein sequence ID" value="JAD16664.1"/>
    <property type="molecule type" value="Transcribed_RNA"/>
</dbReference>
<protein>
    <submittedName>
        <fullName evidence="1">Uncharacterized protein</fullName>
    </submittedName>
</protein>
<dbReference type="AlphaFoldDB" id="A0A0A8XRW3"/>
<sequence>MMQTLWLCEEIFPYSIIRVLNLVRGLFGTIYAPKQVDSALTCRSRS</sequence>
<reference evidence="1" key="2">
    <citation type="journal article" date="2015" name="Data Brief">
        <title>Shoot transcriptome of the giant reed, Arundo donax.</title>
        <authorList>
            <person name="Barrero R.A."/>
            <person name="Guerrero F.D."/>
            <person name="Moolhuijzen P."/>
            <person name="Goolsby J.A."/>
            <person name="Tidwell J."/>
            <person name="Bellgard S.E."/>
            <person name="Bellgard M.I."/>
        </authorList>
    </citation>
    <scope>NUCLEOTIDE SEQUENCE</scope>
    <source>
        <tissue evidence="1">Shoot tissue taken approximately 20 cm above the soil surface</tissue>
    </source>
</reference>
<accession>A0A0A8XRW3</accession>
<evidence type="ECO:0000313" key="1">
    <source>
        <dbReference type="EMBL" id="JAD16664.1"/>
    </source>
</evidence>
<proteinExistence type="predicted"/>